<dbReference type="InterPro" id="IPR051793">
    <property type="entry name" value="NADH:flavin_oxidoreductase"/>
</dbReference>
<dbReference type="PANTHER" id="PTHR42917">
    <property type="entry name" value="2,4-DIENOYL-COA REDUCTASE"/>
    <property type="match status" value="1"/>
</dbReference>
<comment type="cofactor">
    <cofactor evidence="2">
        <name>[4Fe-4S] cluster</name>
        <dbReference type="ChEBI" id="CHEBI:49883"/>
    </cofactor>
</comment>
<dbReference type="Gene3D" id="3.20.20.70">
    <property type="entry name" value="Aldolase class I"/>
    <property type="match status" value="1"/>
</dbReference>
<dbReference type="PRINTS" id="PR00368">
    <property type="entry name" value="FADPNR"/>
</dbReference>
<keyword evidence="4" id="KW-0285">Flavoprotein</keyword>
<dbReference type="PANTHER" id="PTHR42917:SF2">
    <property type="entry name" value="2,4-DIENOYL-COA REDUCTASE [(2E)-ENOYL-COA-PRODUCING]"/>
    <property type="match status" value="1"/>
</dbReference>
<dbReference type="SUPFAM" id="SSF51905">
    <property type="entry name" value="FAD/NAD(P)-binding domain"/>
    <property type="match status" value="1"/>
</dbReference>
<dbReference type="SUPFAM" id="SSF51395">
    <property type="entry name" value="FMN-linked oxidoreductases"/>
    <property type="match status" value="1"/>
</dbReference>
<keyword evidence="7" id="KW-0560">Oxidoreductase</keyword>
<proteinExistence type="inferred from homology"/>
<name>A0ABZ2U2U1_9ACTN</name>
<gene>
    <name evidence="12" type="ORF">RVF87_02130</name>
</gene>
<dbReference type="InterPro" id="IPR036188">
    <property type="entry name" value="FAD/NAD-bd_sf"/>
</dbReference>
<evidence type="ECO:0000256" key="2">
    <source>
        <dbReference type="ARBA" id="ARBA00001966"/>
    </source>
</evidence>
<dbReference type="InterPro" id="IPR001155">
    <property type="entry name" value="OxRdtase_FMN_N"/>
</dbReference>
<feature type="domain" description="FAD/NAD(P)-binding" evidence="11">
    <location>
        <begin position="396"/>
        <end position="627"/>
    </location>
</feature>
<evidence type="ECO:0000256" key="6">
    <source>
        <dbReference type="ARBA" id="ARBA00022723"/>
    </source>
</evidence>
<accession>A0ABZ2U2U1</accession>
<evidence type="ECO:0000313" key="12">
    <source>
        <dbReference type="EMBL" id="WYY07907.1"/>
    </source>
</evidence>
<dbReference type="Gene3D" id="3.40.50.720">
    <property type="entry name" value="NAD(P)-binding Rossmann-like Domain"/>
    <property type="match status" value="1"/>
</dbReference>
<evidence type="ECO:0000259" key="11">
    <source>
        <dbReference type="Pfam" id="PF07992"/>
    </source>
</evidence>
<evidence type="ECO:0000256" key="9">
    <source>
        <dbReference type="ARBA" id="ARBA00023014"/>
    </source>
</evidence>
<comment type="cofactor">
    <cofactor evidence="1">
        <name>FMN</name>
        <dbReference type="ChEBI" id="CHEBI:58210"/>
    </cofactor>
</comment>
<dbReference type="CDD" id="cd04734">
    <property type="entry name" value="OYE_like_3_FMN"/>
    <property type="match status" value="1"/>
</dbReference>
<evidence type="ECO:0000256" key="4">
    <source>
        <dbReference type="ARBA" id="ARBA00022630"/>
    </source>
</evidence>
<comment type="similarity">
    <text evidence="3">In the N-terminal section; belongs to the NADH:flavin oxidoreductase/NADH oxidase family.</text>
</comment>
<reference evidence="12 13" key="1">
    <citation type="journal article" date="2023" name="Virus Evol.">
        <title>Computational host range prediction-The good, the bad, and the ugly.</title>
        <authorList>
            <person name="Howell A.A."/>
            <person name="Versoza C.J."/>
            <person name="Pfeifer S.P."/>
        </authorList>
    </citation>
    <scope>NUCLEOTIDE SEQUENCE [LARGE SCALE GENOMIC DNA]</scope>
    <source>
        <strain evidence="12 13">1610/1b</strain>
    </source>
</reference>
<dbReference type="Gene3D" id="3.50.50.60">
    <property type="entry name" value="FAD/NAD(P)-binding domain"/>
    <property type="match status" value="1"/>
</dbReference>
<dbReference type="RefSeq" id="WP_066171102.1">
    <property type="nucleotide sequence ID" value="NZ_CP136137.1"/>
</dbReference>
<keyword evidence="6" id="KW-0479">Metal-binding</keyword>
<feature type="domain" description="NADH:flavin oxidoreductase/NADH oxidase N-terminal" evidence="10">
    <location>
        <begin position="16"/>
        <end position="344"/>
    </location>
</feature>
<evidence type="ECO:0000256" key="3">
    <source>
        <dbReference type="ARBA" id="ARBA00011048"/>
    </source>
</evidence>
<dbReference type="EMBL" id="CP136137">
    <property type="protein sequence ID" value="WYY07907.1"/>
    <property type="molecule type" value="Genomic_DNA"/>
</dbReference>
<dbReference type="PRINTS" id="PR00411">
    <property type="entry name" value="PNDRDTASEI"/>
</dbReference>
<evidence type="ECO:0000313" key="13">
    <source>
        <dbReference type="Proteomes" id="UP001479933"/>
    </source>
</evidence>
<evidence type="ECO:0000256" key="1">
    <source>
        <dbReference type="ARBA" id="ARBA00001917"/>
    </source>
</evidence>
<keyword evidence="13" id="KW-1185">Reference proteome</keyword>
<keyword evidence="8" id="KW-0408">Iron</keyword>
<keyword evidence="5" id="KW-0288">FMN</keyword>
<dbReference type="Pfam" id="PF07992">
    <property type="entry name" value="Pyr_redox_2"/>
    <property type="match status" value="1"/>
</dbReference>
<protein>
    <submittedName>
        <fullName evidence="12">FAD-dependent oxidoreductase</fullName>
    </submittedName>
</protein>
<sequence>MSAPAIQSTQFSLLSSPIDIGRVTVKNRIVSSGHDTGMSVDSAVSDQLVAYHRARAAGGVGLIVLQVSGIHETARYTTHMLMATDDSAIDGYRRIAEAVHPYGTKVFGQVFHPGREMMESLDGSRPVAYSASNAINDRFHQVPAAMPKDMIDEVITGYADGAERMRKGGLDGTEIVASHGYLPAQFLNARFNQRTDEYGGSYENRLRFLRDTVRAVRDRVGPDFVVGLRISGEEMSEDGLVIDEVVQACRDLDADGLLDYISVTAGTSATLGGAVHIVPPMSQQVGYTAPISAQIKKIVDVPVMVAGRVNQPQDAETVLANGQADLCAMTRALICDPEMPNKALDGELDSIRACIGCNQACIGHHHAGYPISCIQRPESGRELVYDLPNPVVRRKSVMVIGGGPAGLKAATVAAQRGHEVTLYEAERRVGGQVLLAEQLPGRAEFGGAATNIIAEAQRAGVNIVTRHRVDGDFVRASAPDAVIVATGSVPRQPEIEIMDEPTILEARDVVGGVELPHGRIVIADWRCDWIGLGVAQMIVQKGRKAVLCVDGYMAGEMLQQYVRDDMLAAAHAAGVEIVTNVRVMGVDEDTVYLQHRLSGQPVMVEDVAATVFSLGPLPENSLVRELDDVGCDVIAIGDAVAPRTVEEAILEGLKAAWNI</sequence>
<dbReference type="Pfam" id="PF00724">
    <property type="entry name" value="Oxidored_FMN"/>
    <property type="match status" value="1"/>
</dbReference>
<evidence type="ECO:0000256" key="7">
    <source>
        <dbReference type="ARBA" id="ARBA00023002"/>
    </source>
</evidence>
<dbReference type="InterPro" id="IPR013785">
    <property type="entry name" value="Aldolase_TIM"/>
</dbReference>
<dbReference type="Proteomes" id="UP001479933">
    <property type="component" value="Chromosome"/>
</dbReference>
<evidence type="ECO:0000259" key="10">
    <source>
        <dbReference type="Pfam" id="PF00724"/>
    </source>
</evidence>
<evidence type="ECO:0000256" key="5">
    <source>
        <dbReference type="ARBA" id="ARBA00022643"/>
    </source>
</evidence>
<organism evidence="12 13">
    <name type="scientific">Gordonia hydrophobica</name>
    <dbReference type="NCBI Taxonomy" id="40516"/>
    <lineage>
        <taxon>Bacteria</taxon>
        <taxon>Bacillati</taxon>
        <taxon>Actinomycetota</taxon>
        <taxon>Actinomycetes</taxon>
        <taxon>Mycobacteriales</taxon>
        <taxon>Gordoniaceae</taxon>
        <taxon>Gordonia</taxon>
    </lineage>
</organism>
<keyword evidence="9" id="KW-0411">Iron-sulfur</keyword>
<evidence type="ECO:0000256" key="8">
    <source>
        <dbReference type="ARBA" id="ARBA00023004"/>
    </source>
</evidence>
<dbReference type="InterPro" id="IPR023753">
    <property type="entry name" value="FAD/NAD-binding_dom"/>
</dbReference>